<comment type="caution">
    <text evidence="2">The sequence shown here is derived from an EMBL/GenBank/DDBJ whole genome shotgun (WGS) entry which is preliminary data.</text>
</comment>
<dbReference type="InterPro" id="IPR021747">
    <property type="entry name" value="DUF3313"/>
</dbReference>
<dbReference type="RefSeq" id="WP_369895684.1">
    <property type="nucleotide sequence ID" value="NZ_JBGFFX010000006.1"/>
</dbReference>
<evidence type="ECO:0000313" key="3">
    <source>
        <dbReference type="Proteomes" id="UP001565243"/>
    </source>
</evidence>
<sequence>MVVAKRTLPFALLAILLTGCASKTAEQSQYSGFLGNYAEIKPVNTASGHETLRWIAPDYQSDRYTSLYFAPVTYYPRALPNSRVSAATLEQIRSYTESSLKSALAGRKKIVDTPQPGGLIVKTAITAVTAENKDLQFYEVVPVAAVVAGTMAATGHRSQNAELFIEAEAIDVATGKPVIKVIRKGYGKSVANGAAPITPADVKGAIDDMVKDVATFSTP</sequence>
<name>A0ABV4E8C2_9GAMM</name>
<keyword evidence="1" id="KW-0732">Signal</keyword>
<evidence type="ECO:0000256" key="1">
    <source>
        <dbReference type="SAM" id="SignalP"/>
    </source>
</evidence>
<feature type="chain" id="PRO_5045808055" evidence="1">
    <location>
        <begin position="26"/>
        <end position="219"/>
    </location>
</feature>
<gene>
    <name evidence="2" type="ORF">AB6T85_12160</name>
</gene>
<dbReference type="EMBL" id="JBGFFX010000006">
    <property type="protein sequence ID" value="MEY8771172.1"/>
    <property type="molecule type" value="Genomic_DNA"/>
</dbReference>
<feature type="signal peptide" evidence="1">
    <location>
        <begin position="1"/>
        <end position="25"/>
    </location>
</feature>
<accession>A0ABV4E8C2</accession>
<organism evidence="2 3">
    <name type="scientific">Erwinia aeris</name>
    <dbReference type="NCBI Taxonomy" id="3239803"/>
    <lineage>
        <taxon>Bacteria</taxon>
        <taxon>Pseudomonadati</taxon>
        <taxon>Pseudomonadota</taxon>
        <taxon>Gammaproteobacteria</taxon>
        <taxon>Enterobacterales</taxon>
        <taxon>Erwiniaceae</taxon>
        <taxon>Erwinia</taxon>
    </lineage>
</organism>
<dbReference type="Pfam" id="PF11769">
    <property type="entry name" value="DUF3313"/>
    <property type="match status" value="1"/>
</dbReference>
<keyword evidence="3" id="KW-1185">Reference proteome</keyword>
<reference evidence="2 3" key="1">
    <citation type="submission" date="2024-07" db="EMBL/GenBank/DDBJ databases">
        <authorList>
            <person name="Hebao G."/>
        </authorList>
    </citation>
    <scope>NUCLEOTIDE SEQUENCE [LARGE SCALE GENOMIC DNA]</scope>
    <source>
        <strain evidence="2 3">ACCC 02193</strain>
    </source>
</reference>
<protein>
    <submittedName>
        <fullName evidence="2">DUF3313 domain-containing protein</fullName>
    </submittedName>
</protein>
<dbReference type="PROSITE" id="PS51257">
    <property type="entry name" value="PROKAR_LIPOPROTEIN"/>
    <property type="match status" value="1"/>
</dbReference>
<proteinExistence type="predicted"/>
<evidence type="ECO:0000313" key="2">
    <source>
        <dbReference type="EMBL" id="MEY8771172.1"/>
    </source>
</evidence>
<dbReference type="Proteomes" id="UP001565243">
    <property type="component" value="Unassembled WGS sequence"/>
</dbReference>